<evidence type="ECO:0000313" key="1">
    <source>
        <dbReference type="EMBL" id="CRZ08844.1"/>
    </source>
</evidence>
<reference evidence="1" key="1">
    <citation type="submission" date="2015-04" db="EMBL/GenBank/DDBJ databases">
        <title>The genome sequence of the plant pathogenic Rhizarian Plasmodiophora brassicae reveals insights in its biotrophic life cycle and the origin of chitin synthesis.</title>
        <authorList>
            <person name="Schwelm A."/>
            <person name="Fogelqvist J."/>
            <person name="Knaust A."/>
            <person name="Julke S."/>
            <person name="Lilja T."/>
            <person name="Dhandapani V."/>
            <person name="Bonilla-Rosso G."/>
            <person name="Karlsson M."/>
            <person name="Shevchenko A."/>
            <person name="Choi S.R."/>
            <person name="Kim H.G."/>
            <person name="Park J.Y."/>
            <person name="Lim Y.P."/>
            <person name="Ludwig-Muller J."/>
            <person name="Dixelius C."/>
        </authorList>
    </citation>
    <scope>NUCLEOTIDE SEQUENCE</scope>
    <source>
        <tissue evidence="1">Potato root galls</tissue>
    </source>
</reference>
<organism evidence="1">
    <name type="scientific">Spongospora subterranea</name>
    <dbReference type="NCBI Taxonomy" id="70186"/>
    <lineage>
        <taxon>Eukaryota</taxon>
        <taxon>Sar</taxon>
        <taxon>Rhizaria</taxon>
        <taxon>Endomyxa</taxon>
        <taxon>Phytomyxea</taxon>
        <taxon>Plasmodiophorida</taxon>
        <taxon>Plasmodiophoridae</taxon>
        <taxon>Spongospora</taxon>
    </lineage>
</organism>
<protein>
    <submittedName>
        <fullName evidence="1">Uncharacterized protein</fullName>
    </submittedName>
</protein>
<feature type="non-terminal residue" evidence="1">
    <location>
        <position position="1"/>
    </location>
</feature>
<dbReference type="AlphaFoldDB" id="A0A0H5RJH4"/>
<dbReference type="EMBL" id="HACM01008402">
    <property type="protein sequence ID" value="CRZ08844.1"/>
    <property type="molecule type" value="Transcribed_RNA"/>
</dbReference>
<proteinExistence type="predicted"/>
<accession>A0A0H5RJH4</accession>
<name>A0A0H5RJH4_9EUKA</name>
<sequence length="143" mass="16190">LLPIAYSVAHDGLAQDINEFDDDNAVKIGQLFWINDCFHTFLGECDTIKTSPEEPAQFSLDAFQDQGIGLCKEVVEMVKLNPNDGLNSPQAQALIKKFMLHIFNRSRLDKKKISSEMARLFYHQTKNDLPQFWPQSDASGSNQ</sequence>